<dbReference type="PANTHER" id="PTHR24198">
    <property type="entry name" value="ANKYRIN REPEAT AND PROTEIN KINASE DOMAIN-CONTAINING PROTEIN"/>
    <property type="match status" value="1"/>
</dbReference>
<evidence type="ECO:0000313" key="4">
    <source>
        <dbReference type="EMBL" id="CAB0029458.1"/>
    </source>
</evidence>
<evidence type="ECO:0000256" key="2">
    <source>
        <dbReference type="ARBA" id="ARBA00023043"/>
    </source>
</evidence>
<dbReference type="SUPFAM" id="SSF48403">
    <property type="entry name" value="Ankyrin repeat"/>
    <property type="match status" value="1"/>
</dbReference>
<evidence type="ECO:0000313" key="5">
    <source>
        <dbReference type="Proteomes" id="UP000479190"/>
    </source>
</evidence>
<evidence type="ECO:0000256" key="1">
    <source>
        <dbReference type="ARBA" id="ARBA00022737"/>
    </source>
</evidence>
<keyword evidence="1" id="KW-0677">Repeat</keyword>
<evidence type="ECO:0000256" key="3">
    <source>
        <dbReference type="PROSITE-ProRule" id="PRU00023"/>
    </source>
</evidence>
<sequence>MSSLSTRVLDHVRKEPALLNTQQERQDFIRRFNHLFSLDWENQLLTIKEYLDTQKIHWFLIEALHFHDKKNENYPGERIIELLYKTGLRYEPEIDADRRSMLHSPIHYVARLHTDACGTNWSRTVSDLFIVVYNRYNLNYVDETGMTHFHVACIYGCVAVVRKFLEAGQHPDCKPFEADTCSVDPPIHLALKYEHYELVELLLLKGADPNALDTLGQSLLYYAVDRLLPNVVDLLLEHGADLSTFVFPLRCLYERFSKRMRKNMITYNLARVSSVILILESLQSKGYKLKKDEALRIFKFFDELKFFQQSCRIKDYLNEENFVSLAKRTMINPSVSLYRLIKLSRHHPSERVTYKDYWEFANSEEHRDMYKRKDCDAYLCKILARKFFQRWAPFPGFKGLLLV</sequence>
<gene>
    <name evidence="4" type="ORF">TBRA_LOCUS1495</name>
</gene>
<keyword evidence="5" id="KW-1185">Reference proteome</keyword>
<dbReference type="SMART" id="SM00248">
    <property type="entry name" value="ANK"/>
    <property type="match status" value="3"/>
</dbReference>
<name>A0A6H5HV59_9HYME</name>
<proteinExistence type="predicted"/>
<feature type="repeat" description="ANK" evidence="3">
    <location>
        <begin position="182"/>
        <end position="214"/>
    </location>
</feature>
<dbReference type="AlphaFoldDB" id="A0A6H5HV59"/>
<protein>
    <submittedName>
        <fullName evidence="4">Uncharacterized protein</fullName>
    </submittedName>
</protein>
<dbReference type="PROSITE" id="PS50297">
    <property type="entry name" value="ANK_REP_REGION"/>
    <property type="match status" value="2"/>
</dbReference>
<dbReference type="PANTHER" id="PTHR24198:SF165">
    <property type="entry name" value="ANKYRIN REPEAT-CONTAINING PROTEIN-RELATED"/>
    <property type="match status" value="1"/>
</dbReference>
<dbReference type="InterPro" id="IPR036770">
    <property type="entry name" value="Ankyrin_rpt-contain_sf"/>
</dbReference>
<keyword evidence="2 3" id="KW-0040">ANK repeat</keyword>
<dbReference type="Gene3D" id="1.25.40.20">
    <property type="entry name" value="Ankyrin repeat-containing domain"/>
    <property type="match status" value="1"/>
</dbReference>
<reference evidence="4 5" key="1">
    <citation type="submission" date="2020-02" db="EMBL/GenBank/DDBJ databases">
        <authorList>
            <person name="Ferguson B K."/>
        </authorList>
    </citation>
    <scope>NUCLEOTIDE SEQUENCE [LARGE SCALE GENOMIC DNA]</scope>
</reference>
<dbReference type="Pfam" id="PF12796">
    <property type="entry name" value="Ank_2"/>
    <property type="match status" value="1"/>
</dbReference>
<dbReference type="Proteomes" id="UP000479190">
    <property type="component" value="Unassembled WGS sequence"/>
</dbReference>
<accession>A0A6H5HV59</accession>
<dbReference type="PROSITE" id="PS50088">
    <property type="entry name" value="ANK_REPEAT"/>
    <property type="match status" value="2"/>
</dbReference>
<organism evidence="4 5">
    <name type="scientific">Trichogramma brassicae</name>
    <dbReference type="NCBI Taxonomy" id="86971"/>
    <lineage>
        <taxon>Eukaryota</taxon>
        <taxon>Metazoa</taxon>
        <taxon>Ecdysozoa</taxon>
        <taxon>Arthropoda</taxon>
        <taxon>Hexapoda</taxon>
        <taxon>Insecta</taxon>
        <taxon>Pterygota</taxon>
        <taxon>Neoptera</taxon>
        <taxon>Endopterygota</taxon>
        <taxon>Hymenoptera</taxon>
        <taxon>Apocrita</taxon>
        <taxon>Proctotrupomorpha</taxon>
        <taxon>Chalcidoidea</taxon>
        <taxon>Trichogrammatidae</taxon>
        <taxon>Trichogramma</taxon>
    </lineage>
</organism>
<dbReference type="OrthoDB" id="496981at2759"/>
<dbReference type="EMBL" id="CADCXV010000313">
    <property type="protein sequence ID" value="CAB0029458.1"/>
    <property type="molecule type" value="Genomic_DNA"/>
</dbReference>
<feature type="repeat" description="ANK" evidence="3">
    <location>
        <begin position="215"/>
        <end position="243"/>
    </location>
</feature>
<dbReference type="InterPro" id="IPR002110">
    <property type="entry name" value="Ankyrin_rpt"/>
</dbReference>